<proteinExistence type="predicted"/>
<dbReference type="Gene3D" id="2.30.30.100">
    <property type="match status" value="1"/>
</dbReference>
<evidence type="ECO:0000313" key="3">
    <source>
        <dbReference type="Proteomes" id="UP000694429"/>
    </source>
</evidence>
<accession>A0A8C0N490</accession>
<sequence>MTVGKSSRMLQHIDYRMRCILQDGRIFIGTFKAFDKHMNLILCDCDKSRKIKPKNSKQAEREEKQVFVSQDCLVSLSGPLPPGNVPTKALDSSWPSSSLCLFPIRLYIVLLLPCSL</sequence>
<dbReference type="InterPro" id="IPR010920">
    <property type="entry name" value="LSM_dom_sf"/>
</dbReference>
<reference evidence="2" key="1">
    <citation type="submission" date="2025-08" db="UniProtKB">
        <authorList>
            <consortium name="Ensembl"/>
        </authorList>
    </citation>
    <scope>IDENTIFICATION</scope>
</reference>
<dbReference type="PANTHER" id="PTHR10701">
    <property type="entry name" value="SMALL NUCLEAR RIBONUCLEOPROTEIN-ASSOCIATED PROTEIN B AND N"/>
    <property type="match status" value="1"/>
</dbReference>
<feature type="domain" description="Sm" evidence="1">
    <location>
        <begin position="4"/>
        <end position="82"/>
    </location>
</feature>
<dbReference type="CDD" id="cd01717">
    <property type="entry name" value="Sm_B"/>
    <property type="match status" value="1"/>
</dbReference>
<dbReference type="InterPro" id="IPR047575">
    <property type="entry name" value="Sm"/>
</dbReference>
<dbReference type="Ensembl" id="ENSCAFT00030020895.1">
    <property type="protein sequence ID" value="ENSCAFP00030018232.1"/>
    <property type="gene ID" value="ENSCAFG00030011279.1"/>
</dbReference>
<dbReference type="InterPro" id="IPR050914">
    <property type="entry name" value="snRNP_SmB/NAA38-like"/>
</dbReference>
<protein>
    <recommendedName>
        <fullName evidence="1">Sm domain-containing protein</fullName>
    </recommendedName>
</protein>
<evidence type="ECO:0000259" key="1">
    <source>
        <dbReference type="PROSITE" id="PS52002"/>
    </source>
</evidence>
<evidence type="ECO:0000313" key="2">
    <source>
        <dbReference type="Ensembl" id="ENSCAFP00030018232.1"/>
    </source>
</evidence>
<dbReference type="PROSITE" id="PS52002">
    <property type="entry name" value="SM"/>
    <property type="match status" value="1"/>
</dbReference>
<dbReference type="SUPFAM" id="SSF50182">
    <property type="entry name" value="Sm-like ribonucleoproteins"/>
    <property type="match status" value="1"/>
</dbReference>
<organism evidence="2 3">
    <name type="scientific">Canis lupus familiaris</name>
    <name type="common">Dog</name>
    <name type="synonym">Canis familiaris</name>
    <dbReference type="NCBI Taxonomy" id="9615"/>
    <lineage>
        <taxon>Eukaryota</taxon>
        <taxon>Metazoa</taxon>
        <taxon>Chordata</taxon>
        <taxon>Craniata</taxon>
        <taxon>Vertebrata</taxon>
        <taxon>Euteleostomi</taxon>
        <taxon>Mammalia</taxon>
        <taxon>Eutheria</taxon>
        <taxon>Laurasiatheria</taxon>
        <taxon>Carnivora</taxon>
        <taxon>Caniformia</taxon>
        <taxon>Canidae</taxon>
        <taxon>Canis</taxon>
    </lineage>
</organism>
<dbReference type="GO" id="GO:0003723">
    <property type="term" value="F:RNA binding"/>
    <property type="evidence" value="ECO:0007669"/>
    <property type="project" value="InterPro"/>
</dbReference>
<dbReference type="InterPro" id="IPR001163">
    <property type="entry name" value="Sm_dom_euk/arc"/>
</dbReference>
<dbReference type="PANTHER" id="PTHR10701:SF24">
    <property type="entry name" value="SMALL NUCLEAR RIBONUCLEOPROTEIN-ASSOCIATED PROTEIN N"/>
    <property type="match status" value="1"/>
</dbReference>
<name>A0A8C0N490_CANLF</name>
<dbReference type="AlphaFoldDB" id="A0A8C0N490"/>
<dbReference type="SMART" id="SM00651">
    <property type="entry name" value="Sm"/>
    <property type="match status" value="1"/>
</dbReference>
<dbReference type="Proteomes" id="UP000694429">
    <property type="component" value="Unassembled WGS sequence"/>
</dbReference>
<dbReference type="Pfam" id="PF01423">
    <property type="entry name" value="LSM"/>
    <property type="match status" value="1"/>
</dbReference>